<dbReference type="AlphaFoldDB" id="A0A561EU96"/>
<dbReference type="Proteomes" id="UP000318416">
    <property type="component" value="Unassembled WGS sequence"/>
</dbReference>
<evidence type="ECO:0000313" key="2">
    <source>
        <dbReference type="EMBL" id="TWE19192.1"/>
    </source>
</evidence>
<protein>
    <submittedName>
        <fullName evidence="2">Uncharacterized protein</fullName>
    </submittedName>
</protein>
<gene>
    <name evidence="2" type="ORF">FB465_4303</name>
</gene>
<name>A0A561EU96_9ACTN</name>
<accession>A0A561EU96</accession>
<proteinExistence type="predicted"/>
<sequence>MAAAQAYGQGDDSLSEFSQSGADRQRSAPLFYFDAELTRRLKKPGVTLVFIDAKFTRKQLQPAVEQIKADTYWNSKGVAIPDVYVLPDGSGLLLRSPWADKVRQEVMERYKPYVAKVLTQDQ</sequence>
<evidence type="ECO:0000256" key="1">
    <source>
        <dbReference type="SAM" id="MobiDB-lite"/>
    </source>
</evidence>
<reference evidence="2 3" key="1">
    <citation type="submission" date="2019-06" db="EMBL/GenBank/DDBJ databases">
        <title>Sequencing the genomes of 1000 actinobacteria strains.</title>
        <authorList>
            <person name="Klenk H.-P."/>
        </authorList>
    </citation>
    <scope>NUCLEOTIDE SEQUENCE [LARGE SCALE GENOMIC DNA]</scope>
    <source>
        <strain evidence="2 3">DSM 41649</strain>
    </source>
</reference>
<evidence type="ECO:0000313" key="3">
    <source>
        <dbReference type="Proteomes" id="UP000318416"/>
    </source>
</evidence>
<feature type="region of interest" description="Disordered" evidence="1">
    <location>
        <begin position="1"/>
        <end position="24"/>
    </location>
</feature>
<comment type="caution">
    <text evidence="2">The sequence shown here is derived from an EMBL/GenBank/DDBJ whole genome shotgun (WGS) entry which is preliminary data.</text>
</comment>
<keyword evidence="3" id="KW-1185">Reference proteome</keyword>
<dbReference type="RefSeq" id="WP_145792813.1">
    <property type="nucleotide sequence ID" value="NZ_BAAABR010000033.1"/>
</dbReference>
<dbReference type="EMBL" id="VIVR01000001">
    <property type="protein sequence ID" value="TWE19192.1"/>
    <property type="molecule type" value="Genomic_DNA"/>
</dbReference>
<organism evidence="2 3">
    <name type="scientific">Kitasatospora atroaurantiaca</name>
    <dbReference type="NCBI Taxonomy" id="285545"/>
    <lineage>
        <taxon>Bacteria</taxon>
        <taxon>Bacillati</taxon>
        <taxon>Actinomycetota</taxon>
        <taxon>Actinomycetes</taxon>
        <taxon>Kitasatosporales</taxon>
        <taxon>Streptomycetaceae</taxon>
        <taxon>Kitasatospora</taxon>
    </lineage>
</organism>